<reference evidence="1" key="1">
    <citation type="submission" date="2023-01" db="EMBL/GenBank/DDBJ databases">
        <title>Genome assembly of the deep-sea coral Lophelia pertusa.</title>
        <authorList>
            <person name="Herrera S."/>
            <person name="Cordes E."/>
        </authorList>
    </citation>
    <scope>NUCLEOTIDE SEQUENCE</scope>
    <source>
        <strain evidence="1">USNM1676648</strain>
        <tissue evidence="1">Polyp</tissue>
    </source>
</reference>
<dbReference type="OrthoDB" id="5977683at2759"/>
<dbReference type="EMBL" id="MU826350">
    <property type="protein sequence ID" value="KAJ7381362.1"/>
    <property type="molecule type" value="Genomic_DNA"/>
</dbReference>
<evidence type="ECO:0000313" key="2">
    <source>
        <dbReference type="Proteomes" id="UP001163046"/>
    </source>
</evidence>
<gene>
    <name evidence="1" type="ORF">OS493_001490</name>
</gene>
<keyword evidence="2" id="KW-1185">Reference proteome</keyword>
<comment type="caution">
    <text evidence="1">The sequence shown here is derived from an EMBL/GenBank/DDBJ whole genome shotgun (WGS) entry which is preliminary data.</text>
</comment>
<proteinExistence type="predicted"/>
<organism evidence="1 2">
    <name type="scientific">Desmophyllum pertusum</name>
    <dbReference type="NCBI Taxonomy" id="174260"/>
    <lineage>
        <taxon>Eukaryota</taxon>
        <taxon>Metazoa</taxon>
        <taxon>Cnidaria</taxon>
        <taxon>Anthozoa</taxon>
        <taxon>Hexacorallia</taxon>
        <taxon>Scleractinia</taxon>
        <taxon>Caryophylliina</taxon>
        <taxon>Caryophylliidae</taxon>
        <taxon>Desmophyllum</taxon>
    </lineage>
</organism>
<dbReference type="Proteomes" id="UP001163046">
    <property type="component" value="Unassembled WGS sequence"/>
</dbReference>
<sequence>MGWLMKNIDGTFALGPNLRQEFVNDVIPDLKKTVHDLQDENGNPVFWKVQNDHFVSSTTCNWRVMNLNNAFQNMVGETSRNLVVYSVVGVSNIVGNQVTDLYFQREGKERTMKGGSLTRFRPDPTFSQSGEGILGDLVKSTLRGGYEGFKSGHGVTDRIRKTGRGMKRGLKRGVKRKAEEATTRIVKKKLTDIFGE</sequence>
<accession>A0A9W9ZGP2</accession>
<dbReference type="AlphaFoldDB" id="A0A9W9ZGP2"/>
<name>A0A9W9ZGP2_9CNID</name>
<protein>
    <submittedName>
        <fullName evidence="1">Uncharacterized protein</fullName>
    </submittedName>
</protein>
<evidence type="ECO:0000313" key="1">
    <source>
        <dbReference type="EMBL" id="KAJ7381362.1"/>
    </source>
</evidence>